<feature type="transmembrane region" description="Helical" evidence="1">
    <location>
        <begin position="16"/>
        <end position="36"/>
    </location>
</feature>
<dbReference type="EMBL" id="JAOPKB010000003">
    <property type="protein sequence ID" value="MCU4972707.1"/>
    <property type="molecule type" value="Genomic_DNA"/>
</dbReference>
<sequence>MGETTQATDNSPTLEVVPTIGVGLSGVALAGVFVPLRRGVSDPVITVAVVCALFALVAFVARRHGLLDRTVGGLGAAAASLCVVLLSGYALNQEIAGSVSLSLGVGSVSLSTVFGAFLAASIAIGVGIAESVGIDGYGVLRRARTTVGLTILGWVGLFSAALTMELFAVPVVLLRGEISDVEWMVVAQVGMAVGTGLVAIGYLVATDRDWSFIDLRVPTLRDVGWTVGGVALLFGALLVISVILSTTGTESAEHATVDQARENPELMLVLIPAAILVIGPFEELLYRNVVQKAMYDVFSRQGAIVAGSVVFSIVHLSAYATAGLGAVMASLGVVFGLSLVLGFIYERTDNLVVPALVHGIYNAVVFANLYFTYA</sequence>
<feature type="transmembrane region" description="Helical" evidence="1">
    <location>
        <begin position="43"/>
        <end position="61"/>
    </location>
</feature>
<evidence type="ECO:0000256" key="1">
    <source>
        <dbReference type="SAM" id="Phobius"/>
    </source>
</evidence>
<dbReference type="PANTHER" id="PTHR36435">
    <property type="entry name" value="SLR1288 PROTEIN"/>
    <property type="match status" value="1"/>
</dbReference>
<keyword evidence="1" id="KW-1133">Transmembrane helix</keyword>
<organism evidence="3 6">
    <name type="scientific">Natronoglomus mannanivorans</name>
    <dbReference type="NCBI Taxonomy" id="2979990"/>
    <lineage>
        <taxon>Archaea</taxon>
        <taxon>Methanobacteriati</taxon>
        <taxon>Methanobacteriota</taxon>
        <taxon>Stenosarchaea group</taxon>
        <taxon>Halobacteria</taxon>
        <taxon>Halobacteriales</taxon>
        <taxon>Natrialbaceae</taxon>
        <taxon>Natronoglomus</taxon>
    </lineage>
</organism>
<feature type="transmembrane region" description="Helical" evidence="1">
    <location>
        <begin position="185"/>
        <end position="205"/>
    </location>
</feature>
<evidence type="ECO:0000313" key="3">
    <source>
        <dbReference type="EMBL" id="MCU4740646.1"/>
    </source>
</evidence>
<name>A0AAP3E0R0_9EURY</name>
<dbReference type="EMBL" id="JAOPKA010000002">
    <property type="protein sequence ID" value="MCU4740646.1"/>
    <property type="molecule type" value="Genomic_DNA"/>
</dbReference>
<dbReference type="InterPro" id="IPR003675">
    <property type="entry name" value="Rce1/LyrA-like_dom"/>
</dbReference>
<dbReference type="Proteomes" id="UP001321018">
    <property type="component" value="Unassembled WGS sequence"/>
</dbReference>
<dbReference type="InterPro" id="IPR052710">
    <property type="entry name" value="CAAX_protease"/>
</dbReference>
<keyword evidence="3" id="KW-0645">Protease</keyword>
<feature type="transmembrane region" description="Helical" evidence="1">
    <location>
        <begin position="73"/>
        <end position="91"/>
    </location>
</feature>
<evidence type="ECO:0000259" key="2">
    <source>
        <dbReference type="Pfam" id="PF02517"/>
    </source>
</evidence>
<evidence type="ECO:0000313" key="5">
    <source>
        <dbReference type="Proteomes" id="UP001320972"/>
    </source>
</evidence>
<evidence type="ECO:0000313" key="4">
    <source>
        <dbReference type="EMBL" id="MCU4972707.1"/>
    </source>
</evidence>
<feature type="transmembrane region" description="Helical" evidence="1">
    <location>
        <begin position="266"/>
        <end position="286"/>
    </location>
</feature>
<keyword evidence="1" id="KW-0812">Transmembrane</keyword>
<comment type="caution">
    <text evidence="3">The sequence shown here is derived from an EMBL/GenBank/DDBJ whole genome shotgun (WGS) entry which is preliminary data.</text>
</comment>
<feature type="transmembrane region" description="Helical" evidence="1">
    <location>
        <begin position="351"/>
        <end position="371"/>
    </location>
</feature>
<feature type="transmembrane region" description="Helical" evidence="1">
    <location>
        <begin position="298"/>
        <end position="316"/>
    </location>
</feature>
<feature type="transmembrane region" description="Helical" evidence="1">
    <location>
        <begin position="103"/>
        <end position="129"/>
    </location>
</feature>
<accession>A0AAP3E0R0</accession>
<keyword evidence="3" id="KW-0378">Hydrolase</keyword>
<keyword evidence="3" id="KW-0482">Metalloprotease</keyword>
<dbReference type="AlphaFoldDB" id="A0AAP3E0R0"/>
<dbReference type="PANTHER" id="PTHR36435:SF1">
    <property type="entry name" value="CAAX AMINO TERMINAL PROTEASE FAMILY PROTEIN"/>
    <property type="match status" value="1"/>
</dbReference>
<gene>
    <name evidence="4" type="ORF">OB955_08140</name>
    <name evidence="3" type="ORF">OB960_04430</name>
</gene>
<dbReference type="GO" id="GO:0080120">
    <property type="term" value="P:CAAX-box protein maturation"/>
    <property type="evidence" value="ECO:0007669"/>
    <property type="project" value="UniProtKB-ARBA"/>
</dbReference>
<dbReference type="Pfam" id="PF02517">
    <property type="entry name" value="Rce1-like"/>
    <property type="match status" value="1"/>
</dbReference>
<protein>
    <submittedName>
        <fullName evidence="3">CPBP family intramembrane metalloprotease</fullName>
    </submittedName>
</protein>
<dbReference type="GO" id="GO:0008237">
    <property type="term" value="F:metallopeptidase activity"/>
    <property type="evidence" value="ECO:0007669"/>
    <property type="project" value="UniProtKB-KW"/>
</dbReference>
<feature type="transmembrane region" description="Helical" evidence="1">
    <location>
        <begin position="225"/>
        <end position="245"/>
    </location>
</feature>
<keyword evidence="5" id="KW-1185">Reference proteome</keyword>
<dbReference type="RefSeq" id="WP_338002490.1">
    <property type="nucleotide sequence ID" value="NZ_JAOPKA010000002.1"/>
</dbReference>
<feature type="domain" description="CAAX prenyl protease 2/Lysostaphin resistance protein A-like" evidence="2">
    <location>
        <begin position="267"/>
        <end position="364"/>
    </location>
</feature>
<proteinExistence type="predicted"/>
<feature type="transmembrane region" description="Helical" evidence="1">
    <location>
        <begin position="323"/>
        <end position="345"/>
    </location>
</feature>
<dbReference type="Proteomes" id="UP001320972">
    <property type="component" value="Unassembled WGS sequence"/>
</dbReference>
<evidence type="ECO:0000313" key="6">
    <source>
        <dbReference type="Proteomes" id="UP001321018"/>
    </source>
</evidence>
<feature type="transmembrane region" description="Helical" evidence="1">
    <location>
        <begin position="149"/>
        <end position="173"/>
    </location>
</feature>
<keyword evidence="1" id="KW-0472">Membrane</keyword>
<dbReference type="GO" id="GO:0004175">
    <property type="term" value="F:endopeptidase activity"/>
    <property type="evidence" value="ECO:0007669"/>
    <property type="project" value="UniProtKB-ARBA"/>
</dbReference>
<reference evidence="3 5" key="1">
    <citation type="submission" date="2022-09" db="EMBL/GenBank/DDBJ databases">
        <title>Enrichment on poylsaccharides allowed isolation of novel metabolic and taxonomic groups of Haloarchaea.</title>
        <authorList>
            <person name="Sorokin D.Y."/>
            <person name="Elcheninov A.G."/>
            <person name="Khizhniak T.V."/>
            <person name="Kolganova T.V."/>
            <person name="Kublanov I.V."/>
        </authorList>
    </citation>
    <scope>NUCLEOTIDE SEQUENCE</scope>
    <source>
        <strain evidence="4 5">AArc-m2/3/4</strain>
        <strain evidence="3">AArc-xg1-1</strain>
    </source>
</reference>